<dbReference type="InterPro" id="IPR047589">
    <property type="entry name" value="DUF11_rpt"/>
</dbReference>
<dbReference type="NCBIfam" id="TIGR01451">
    <property type="entry name" value="B_ant_repeat"/>
    <property type="match status" value="1"/>
</dbReference>
<dbReference type="Gene3D" id="2.60.40.4070">
    <property type="match status" value="1"/>
</dbReference>
<feature type="domain" description="DUF7507" evidence="1">
    <location>
        <begin position="385"/>
        <end position="480"/>
    </location>
</feature>
<name>A0ABV6YQ17_UNCEI</name>
<dbReference type="InterPro" id="IPR055354">
    <property type="entry name" value="DUF7507"/>
</dbReference>
<evidence type="ECO:0000313" key="2">
    <source>
        <dbReference type="EMBL" id="MFC1800007.1"/>
    </source>
</evidence>
<protein>
    <submittedName>
        <fullName evidence="2">T9SS type A sorting domain-containing protein</fullName>
    </submittedName>
</protein>
<dbReference type="Proteomes" id="UP001594288">
    <property type="component" value="Unassembled WGS sequence"/>
</dbReference>
<dbReference type="Pfam" id="PF24346">
    <property type="entry name" value="DUF7507"/>
    <property type="match status" value="2"/>
</dbReference>
<evidence type="ECO:0000313" key="3">
    <source>
        <dbReference type="Proteomes" id="UP001594288"/>
    </source>
</evidence>
<dbReference type="InterPro" id="IPR026444">
    <property type="entry name" value="Secre_tail"/>
</dbReference>
<dbReference type="NCBIfam" id="TIGR04183">
    <property type="entry name" value="Por_Secre_tail"/>
    <property type="match status" value="1"/>
</dbReference>
<keyword evidence="3" id="KW-1185">Reference proteome</keyword>
<organism evidence="2 3">
    <name type="scientific">Eiseniibacteriota bacterium</name>
    <dbReference type="NCBI Taxonomy" id="2212470"/>
    <lineage>
        <taxon>Bacteria</taxon>
        <taxon>Candidatus Eiseniibacteriota</taxon>
    </lineage>
</organism>
<feature type="domain" description="DUF7507" evidence="1">
    <location>
        <begin position="168"/>
        <end position="273"/>
    </location>
</feature>
<dbReference type="EMBL" id="JBHPEI010000053">
    <property type="protein sequence ID" value="MFC1800007.1"/>
    <property type="molecule type" value="Genomic_DNA"/>
</dbReference>
<sequence>MKGLWLITLAVFVGALGLAGLSVAETPPGCGGVGLDETLLPSGIYFHIGEDICYEAWLQINAPKCDMQDVEVRFWRPDDTPPNPLNICGSPGGNTLVSGLYIAQGAAPVILDCATYPALDYTVRAEDIVIVEDIPAVVAYVCITGSQLVGPPSQPGQDAKAIPNFVLAPCIEVTKEACEYSKEGDEITYSICVKNCSDVAIPGTDLVIPTTLYDVVVNDPMLGGDLAGFPGELAPGQEVCLDFPYTVTSSDMSPLENTVTATGYDATGFEVTDTATESVTLLDPSIEVTVECMTPQSPGGVSEFLVTIENTGDVDLAITTNDPGEIPGFELGWDDPPFEHTIYLDCMPPEVCYDIEVFWAIPDRYCDLPNTGMVFAEDCCQCCEPCIEIYKHVNCDISKVGDDALYTIEIRNCGDVDLTDVVVTDPQISADPLAGFPSTLTAGSGWVEVSFPYTVQSSDDTGAPYPDAVIENQAHVEATGLCGDVPEAVSDDSDIVTVKLIHPSFTVDKVCVEDPLPSGATEAWYTVTITNTGDIPLDITTDDGIGPMTIDDGDMYTEDVSENVVGAGSICNKIVVTATIPSDFCDLQNVYVDSAEACCELEGAYGCTPGFWKNQTECWECYTTSTPLCDVFTFPAGDLYNFFCTDGFTLHKALKFGGGEGIVGKARNLMRHGVAALLNACDSDVPYGMGPAGVIEMVNDALATEDEDEITSVKNQLAAWNERGCSQDAHCRPIDPEDMEIGGTIGMMGDDLNATTELPTEHLLQSELAVPREFSVRGVPNPAGTSASIRYAIPMDSKVTVEILDVQGRLVTKLLDQHMPAGSHTVAWSGDGSPAGVYFCKVQCCDGKETISKVIKVQ</sequence>
<comment type="caution">
    <text evidence="2">The sequence shown here is derived from an EMBL/GenBank/DDBJ whole genome shotgun (WGS) entry which is preliminary data.</text>
</comment>
<reference evidence="2 3" key="1">
    <citation type="submission" date="2024-09" db="EMBL/GenBank/DDBJ databases">
        <authorList>
            <person name="D'Angelo T."/>
        </authorList>
    </citation>
    <scope>NUCLEOTIDE SEQUENCE [LARGE SCALE GENOMIC DNA]</scope>
    <source>
        <strain evidence="2">SAG AM-311-F02</strain>
    </source>
</reference>
<evidence type="ECO:0000259" key="1">
    <source>
        <dbReference type="Pfam" id="PF24346"/>
    </source>
</evidence>
<proteinExistence type="predicted"/>
<accession>A0ABV6YQ17</accession>
<gene>
    <name evidence="2" type="ORF">ACFL2Z_03745</name>
</gene>